<comment type="caution">
    <text evidence="2">The sequence shown here is derived from an EMBL/GenBank/DDBJ whole genome shotgun (WGS) entry which is preliminary data.</text>
</comment>
<dbReference type="EMBL" id="JAWQEG010004255">
    <property type="protein sequence ID" value="KAK3862407.1"/>
    <property type="molecule type" value="Genomic_DNA"/>
</dbReference>
<organism evidence="2 3">
    <name type="scientific">Petrolisthes cinctipes</name>
    <name type="common">Flat porcelain crab</name>
    <dbReference type="NCBI Taxonomy" id="88211"/>
    <lineage>
        <taxon>Eukaryota</taxon>
        <taxon>Metazoa</taxon>
        <taxon>Ecdysozoa</taxon>
        <taxon>Arthropoda</taxon>
        <taxon>Crustacea</taxon>
        <taxon>Multicrustacea</taxon>
        <taxon>Malacostraca</taxon>
        <taxon>Eumalacostraca</taxon>
        <taxon>Eucarida</taxon>
        <taxon>Decapoda</taxon>
        <taxon>Pleocyemata</taxon>
        <taxon>Anomura</taxon>
        <taxon>Galatheoidea</taxon>
        <taxon>Porcellanidae</taxon>
        <taxon>Petrolisthes</taxon>
    </lineage>
</organism>
<dbReference type="AlphaFoldDB" id="A0AAE1EVU1"/>
<feature type="compositionally biased region" description="Gly residues" evidence="1">
    <location>
        <begin position="100"/>
        <end position="110"/>
    </location>
</feature>
<keyword evidence="3" id="KW-1185">Reference proteome</keyword>
<dbReference type="Proteomes" id="UP001286313">
    <property type="component" value="Unassembled WGS sequence"/>
</dbReference>
<protein>
    <submittedName>
        <fullName evidence="2">Uncharacterized protein</fullName>
    </submittedName>
</protein>
<reference evidence="2" key="1">
    <citation type="submission" date="2023-10" db="EMBL/GenBank/DDBJ databases">
        <title>Genome assemblies of two species of porcelain crab, Petrolisthes cinctipes and Petrolisthes manimaculis (Anomura: Porcellanidae).</title>
        <authorList>
            <person name="Angst P."/>
        </authorList>
    </citation>
    <scope>NUCLEOTIDE SEQUENCE</scope>
    <source>
        <strain evidence="2">PB745_01</strain>
        <tissue evidence="2">Gill</tissue>
    </source>
</reference>
<name>A0AAE1EVU1_PETCI</name>
<proteinExistence type="predicted"/>
<evidence type="ECO:0000256" key="1">
    <source>
        <dbReference type="SAM" id="MobiDB-lite"/>
    </source>
</evidence>
<feature type="region of interest" description="Disordered" evidence="1">
    <location>
        <begin position="86"/>
        <end position="110"/>
    </location>
</feature>
<evidence type="ECO:0000313" key="3">
    <source>
        <dbReference type="Proteomes" id="UP001286313"/>
    </source>
</evidence>
<evidence type="ECO:0000313" key="2">
    <source>
        <dbReference type="EMBL" id="KAK3862407.1"/>
    </source>
</evidence>
<accession>A0AAE1EVU1</accession>
<gene>
    <name evidence="2" type="ORF">Pcinc_031731</name>
</gene>
<sequence length="110" mass="11821">MTHPGTMIAQTGTIILTAITSYPILTHSMTHTGTMAFAPTYRMREVDGAPHPRLSAVPSLSREPITVATSIIHHWPLISPAQPWGVRPRHNQESVCPTLMGGGGDATQSL</sequence>